<dbReference type="EMBL" id="JAHCVI010000003">
    <property type="protein sequence ID" value="KAG7287339.1"/>
    <property type="molecule type" value="Genomic_DNA"/>
</dbReference>
<comment type="caution">
    <text evidence="2">The sequence shown here is derived from an EMBL/GenBank/DDBJ whole genome shotgun (WGS) entry which is preliminary data.</text>
</comment>
<name>A0AAD4ETN4_9PEZI</name>
<dbReference type="Proteomes" id="UP001197093">
    <property type="component" value="Unassembled WGS sequence"/>
</dbReference>
<feature type="compositionally biased region" description="Acidic residues" evidence="1">
    <location>
        <begin position="77"/>
        <end position="101"/>
    </location>
</feature>
<protein>
    <submittedName>
        <fullName evidence="2">Uncharacterized protein</fullName>
    </submittedName>
</protein>
<keyword evidence="3" id="KW-1185">Reference proteome</keyword>
<feature type="region of interest" description="Disordered" evidence="1">
    <location>
        <begin position="57"/>
        <end position="101"/>
    </location>
</feature>
<dbReference type="AlphaFoldDB" id="A0AAD4ETN4"/>
<evidence type="ECO:0000256" key="1">
    <source>
        <dbReference type="SAM" id="MobiDB-lite"/>
    </source>
</evidence>
<feature type="compositionally biased region" description="Basic and acidic residues" evidence="1">
    <location>
        <begin position="57"/>
        <end position="66"/>
    </location>
</feature>
<accession>A0AAD4ETN4</accession>
<reference evidence="2" key="1">
    <citation type="submission" date="2023-02" db="EMBL/GenBank/DDBJ databases">
        <authorList>
            <person name="Palmer J.M."/>
        </authorList>
    </citation>
    <scope>NUCLEOTIDE SEQUENCE</scope>
    <source>
        <strain evidence="2">FW57</strain>
    </source>
</reference>
<evidence type="ECO:0000313" key="2">
    <source>
        <dbReference type="EMBL" id="KAG7287339.1"/>
    </source>
</evidence>
<proteinExistence type="predicted"/>
<organism evidence="2 3">
    <name type="scientific">Staphylotrichum longicolle</name>
    <dbReference type="NCBI Taxonomy" id="669026"/>
    <lineage>
        <taxon>Eukaryota</taxon>
        <taxon>Fungi</taxon>
        <taxon>Dikarya</taxon>
        <taxon>Ascomycota</taxon>
        <taxon>Pezizomycotina</taxon>
        <taxon>Sordariomycetes</taxon>
        <taxon>Sordariomycetidae</taxon>
        <taxon>Sordariales</taxon>
        <taxon>Chaetomiaceae</taxon>
        <taxon>Staphylotrichum</taxon>
    </lineage>
</organism>
<sequence length="291" mass="31443">MISAKAASGPVGNILSCANCFYHFGQTYCSHKQWGAERAREILTARHERSLVDKLSRELRGGKGDENNFGTPVGGIDLDDDDESIDDQEMEQEDMDDEDMDNSAAATPLIPGTVPNSISEAEPGRLYTMWPGESDDVADEKTADPAVNFTRPSSSALISQGTFQGQDALLEMEDWEVAPGRIRESADTEPETIAFSKPYLSTPHAVPVCEDVAFRVDTISSGNVLRLEPDASKTRLCSIAAGKVRVKIGEEDEFVVGPHGMFKVKAGVACVVRNGLYLDAVVHTVVLGGYS</sequence>
<evidence type="ECO:0000313" key="3">
    <source>
        <dbReference type="Proteomes" id="UP001197093"/>
    </source>
</evidence>
<gene>
    <name evidence="2" type="ORF">NEMBOFW57_006848</name>
</gene>